<organism evidence="3 4">
    <name type="scientific">Salinispora arenicola</name>
    <dbReference type="NCBI Taxonomy" id="168697"/>
    <lineage>
        <taxon>Bacteria</taxon>
        <taxon>Bacillati</taxon>
        <taxon>Actinomycetota</taxon>
        <taxon>Actinomycetes</taxon>
        <taxon>Micromonosporales</taxon>
        <taxon>Micromonosporaceae</taxon>
        <taxon>Salinispora</taxon>
    </lineage>
</organism>
<reference evidence="3 4" key="1">
    <citation type="submission" date="2021-03" db="EMBL/GenBank/DDBJ databases">
        <title>Whole genome shotgun sequence of Salinispora arenicola NBRC 105043.</title>
        <authorList>
            <person name="Komaki H."/>
            <person name="Tamura T."/>
        </authorList>
    </citation>
    <scope>NUCLEOTIDE SEQUENCE [LARGE SCALE GENOMIC DNA]</scope>
    <source>
        <strain evidence="3 4">NBRC 105043</strain>
    </source>
</reference>
<proteinExistence type="inferred from homology"/>
<dbReference type="InterPro" id="IPR002397">
    <property type="entry name" value="Cyt_P450_B"/>
</dbReference>
<evidence type="ECO:0000256" key="1">
    <source>
        <dbReference type="ARBA" id="ARBA00010617"/>
    </source>
</evidence>
<dbReference type="Proteomes" id="UP000677457">
    <property type="component" value="Unassembled WGS sequence"/>
</dbReference>
<gene>
    <name evidence="3" type="ORF">Sar04_49220</name>
</gene>
<sequence length="94" mass="10547">MRCPTDISAATFLRLSSLLPNPRINIHPQGRGHLSFGRGVHYCIGAPLARLQAQIALRGFLQRFPRARLSADTAPQWESEWMIRRMSVLPALLA</sequence>
<dbReference type="Gene3D" id="1.10.630.10">
    <property type="entry name" value="Cytochrome P450"/>
    <property type="match status" value="1"/>
</dbReference>
<dbReference type="SUPFAM" id="SSF48264">
    <property type="entry name" value="Cytochrome P450"/>
    <property type="match status" value="1"/>
</dbReference>
<comment type="similarity">
    <text evidence="1 2">Belongs to the cytochrome P450 family.</text>
</comment>
<evidence type="ECO:0000313" key="4">
    <source>
        <dbReference type="Proteomes" id="UP000677457"/>
    </source>
</evidence>
<evidence type="ECO:0008006" key="5">
    <source>
        <dbReference type="Google" id="ProtNLM"/>
    </source>
</evidence>
<comment type="caution">
    <text evidence="3">The sequence shown here is derived from an EMBL/GenBank/DDBJ whole genome shotgun (WGS) entry which is preliminary data.</text>
</comment>
<dbReference type="Pfam" id="PF00067">
    <property type="entry name" value="p450"/>
    <property type="match status" value="1"/>
</dbReference>
<dbReference type="InterPro" id="IPR001128">
    <property type="entry name" value="Cyt_P450"/>
</dbReference>
<dbReference type="PROSITE" id="PS00086">
    <property type="entry name" value="CYTOCHROME_P450"/>
    <property type="match status" value="1"/>
</dbReference>
<accession>A0ABQ4K1K3</accession>
<keyword evidence="2" id="KW-0408">Iron</keyword>
<keyword evidence="2" id="KW-0560">Oxidoreductase</keyword>
<protein>
    <recommendedName>
        <fullName evidence="5">Cytochrome P450</fullName>
    </recommendedName>
</protein>
<dbReference type="EMBL" id="BOQM01000069">
    <property type="protein sequence ID" value="GIM88186.1"/>
    <property type="molecule type" value="Genomic_DNA"/>
</dbReference>
<evidence type="ECO:0000313" key="3">
    <source>
        <dbReference type="EMBL" id="GIM88186.1"/>
    </source>
</evidence>
<keyword evidence="4" id="KW-1185">Reference proteome</keyword>
<dbReference type="InterPro" id="IPR017972">
    <property type="entry name" value="Cyt_P450_CS"/>
</dbReference>
<evidence type="ECO:0000256" key="2">
    <source>
        <dbReference type="RuleBase" id="RU000461"/>
    </source>
</evidence>
<dbReference type="PANTHER" id="PTHR46696:SF1">
    <property type="entry name" value="CYTOCHROME P450 YJIB-RELATED"/>
    <property type="match status" value="1"/>
</dbReference>
<dbReference type="InterPro" id="IPR036396">
    <property type="entry name" value="Cyt_P450_sf"/>
</dbReference>
<name>A0ABQ4K1K3_SALAC</name>
<dbReference type="PRINTS" id="PR00359">
    <property type="entry name" value="BP450"/>
</dbReference>
<keyword evidence="2" id="KW-0479">Metal-binding</keyword>
<keyword evidence="2" id="KW-0349">Heme</keyword>
<dbReference type="PANTHER" id="PTHR46696">
    <property type="entry name" value="P450, PUTATIVE (EUROFUNG)-RELATED"/>
    <property type="match status" value="1"/>
</dbReference>
<keyword evidence="2" id="KW-0503">Monooxygenase</keyword>